<reference evidence="1 2" key="1">
    <citation type="submission" date="2016-10" db="EMBL/GenBank/DDBJ databases">
        <title>Genome sequence of Mycobacterium talmonii.</title>
        <authorList>
            <person name="Greninger A.L."/>
            <person name="Elliott B."/>
            <person name="Vasireddy S."/>
            <person name="Vasireddy R."/>
        </authorList>
    </citation>
    <scope>NUCLEOTIDE SEQUENCE [LARGE SCALE GENOMIC DNA]</scope>
    <source>
        <strain evidence="2">NE-TNMC-100812</strain>
    </source>
</reference>
<organism evidence="1 2">
    <name type="scientific">Mycobacterium talmoniae</name>
    <dbReference type="NCBI Taxonomy" id="1858794"/>
    <lineage>
        <taxon>Bacteria</taxon>
        <taxon>Bacillati</taxon>
        <taxon>Actinomycetota</taxon>
        <taxon>Actinomycetes</taxon>
        <taxon>Mycobacteriales</taxon>
        <taxon>Mycobacteriaceae</taxon>
        <taxon>Mycobacterium</taxon>
    </lineage>
</organism>
<gene>
    <name evidence="1" type="ORF">BKN37_02205</name>
</gene>
<dbReference type="AlphaFoldDB" id="A0A1S1NPH1"/>
<name>A0A1S1NPH1_9MYCO</name>
<evidence type="ECO:0000313" key="1">
    <source>
        <dbReference type="EMBL" id="OHV06407.1"/>
    </source>
</evidence>
<sequence length="157" mass="16374">MRTAVVRVDVDPTGRLTPEQLAAGMAALRDLAAGEGVDVIDTDVAAMPVGRRHVQLLIGGTSADEVTRAGVQLCAKAFDTTPAAGVVTYVSRGTDDDVHGVLAGFGLTGDIRRAPGPDGFDVVHVTLREADLQRVGESRIHTALEASLNCEVHIHTG</sequence>
<evidence type="ECO:0000313" key="2">
    <source>
        <dbReference type="Proteomes" id="UP000179734"/>
    </source>
</evidence>
<accession>A0A1S1NPH1</accession>
<comment type="caution">
    <text evidence="1">The sequence shown here is derived from an EMBL/GenBank/DDBJ whole genome shotgun (WGS) entry which is preliminary data.</text>
</comment>
<dbReference type="RefSeq" id="WP_071020670.1">
    <property type="nucleotide sequence ID" value="NZ_MLQM01000005.1"/>
</dbReference>
<dbReference type="Proteomes" id="UP000179734">
    <property type="component" value="Unassembled WGS sequence"/>
</dbReference>
<protein>
    <submittedName>
        <fullName evidence="1">Uncharacterized protein</fullName>
    </submittedName>
</protein>
<proteinExistence type="predicted"/>
<dbReference type="EMBL" id="MLQM01000005">
    <property type="protein sequence ID" value="OHV06407.1"/>
    <property type="molecule type" value="Genomic_DNA"/>
</dbReference>
<keyword evidence="2" id="KW-1185">Reference proteome</keyword>